<feature type="transmembrane region" description="Helical" evidence="1">
    <location>
        <begin position="86"/>
        <end position="105"/>
    </location>
</feature>
<dbReference type="Proteomes" id="UP000619788">
    <property type="component" value="Unassembled WGS sequence"/>
</dbReference>
<accession>A0A8J3SU97</accession>
<name>A0A8J3SU97_9ACTN</name>
<proteinExistence type="predicted"/>
<sequence>MANRSYTDKPVSGWVMGFALFAAVMMMMVGIFQAIEGLAAVLENEFYVVAPNYVYQVDVTVWGWIHLVLGIVLAVAGWGVLSAQMWARIVGIAAAALSAIANFFFIPYYPVWSILIIVIDVFVIWALCVYGKQEARDAGMRS</sequence>
<protein>
    <recommendedName>
        <fullName evidence="2">DUF7144 domain-containing protein</fullName>
    </recommendedName>
</protein>
<evidence type="ECO:0000259" key="2">
    <source>
        <dbReference type="Pfam" id="PF23636"/>
    </source>
</evidence>
<gene>
    <name evidence="3" type="ORF">Psi01_63580</name>
</gene>
<comment type="caution">
    <text evidence="3">The sequence shown here is derived from an EMBL/GenBank/DDBJ whole genome shotgun (WGS) entry which is preliminary data.</text>
</comment>
<feature type="transmembrane region" description="Helical" evidence="1">
    <location>
        <begin position="12"/>
        <end position="35"/>
    </location>
</feature>
<keyword evidence="1" id="KW-0472">Membrane</keyword>
<dbReference type="AlphaFoldDB" id="A0A8J3SU97"/>
<dbReference type="EMBL" id="BOOJ01000055">
    <property type="protein sequence ID" value="GIH95728.1"/>
    <property type="molecule type" value="Genomic_DNA"/>
</dbReference>
<keyword evidence="1" id="KW-1133">Transmembrane helix</keyword>
<feature type="transmembrane region" description="Helical" evidence="1">
    <location>
        <begin position="111"/>
        <end position="131"/>
    </location>
</feature>
<dbReference type="Pfam" id="PF23636">
    <property type="entry name" value="DUF7144"/>
    <property type="match status" value="1"/>
</dbReference>
<keyword evidence="1" id="KW-0812">Transmembrane</keyword>
<reference evidence="3 4" key="1">
    <citation type="submission" date="2021-01" db="EMBL/GenBank/DDBJ databases">
        <title>Whole genome shotgun sequence of Planobispora siamensis NBRC 107568.</title>
        <authorList>
            <person name="Komaki H."/>
            <person name="Tamura T."/>
        </authorList>
    </citation>
    <scope>NUCLEOTIDE SEQUENCE [LARGE SCALE GENOMIC DNA]</scope>
    <source>
        <strain evidence="3 4">NBRC 107568</strain>
    </source>
</reference>
<evidence type="ECO:0000313" key="3">
    <source>
        <dbReference type="EMBL" id="GIH95728.1"/>
    </source>
</evidence>
<feature type="domain" description="DUF7144" evidence="2">
    <location>
        <begin position="19"/>
        <end position="131"/>
    </location>
</feature>
<evidence type="ECO:0000313" key="4">
    <source>
        <dbReference type="Proteomes" id="UP000619788"/>
    </source>
</evidence>
<keyword evidence="4" id="KW-1185">Reference proteome</keyword>
<organism evidence="3 4">
    <name type="scientific">Planobispora siamensis</name>
    <dbReference type="NCBI Taxonomy" id="936338"/>
    <lineage>
        <taxon>Bacteria</taxon>
        <taxon>Bacillati</taxon>
        <taxon>Actinomycetota</taxon>
        <taxon>Actinomycetes</taxon>
        <taxon>Streptosporangiales</taxon>
        <taxon>Streptosporangiaceae</taxon>
        <taxon>Planobispora</taxon>
    </lineage>
</organism>
<evidence type="ECO:0000256" key="1">
    <source>
        <dbReference type="SAM" id="Phobius"/>
    </source>
</evidence>
<dbReference type="InterPro" id="IPR055568">
    <property type="entry name" value="DUF7144"/>
</dbReference>
<feature type="transmembrane region" description="Helical" evidence="1">
    <location>
        <begin position="61"/>
        <end position="81"/>
    </location>
</feature>
<dbReference type="RefSeq" id="WP_204067810.1">
    <property type="nucleotide sequence ID" value="NZ_BOOJ01000055.1"/>
</dbReference>